<name>A0AAV2E7L5_9ROSI</name>
<dbReference type="AlphaFoldDB" id="A0AAV2E7L5"/>
<proteinExistence type="predicted"/>
<accession>A0AAV2E7L5</accession>
<dbReference type="EMBL" id="OZ034817">
    <property type="protein sequence ID" value="CAL1381819.1"/>
    <property type="molecule type" value="Genomic_DNA"/>
</dbReference>
<gene>
    <name evidence="1" type="ORF">LTRI10_LOCUS23174</name>
</gene>
<reference evidence="1 2" key="1">
    <citation type="submission" date="2024-04" db="EMBL/GenBank/DDBJ databases">
        <authorList>
            <person name="Fracassetti M."/>
        </authorList>
    </citation>
    <scope>NUCLEOTIDE SEQUENCE [LARGE SCALE GENOMIC DNA]</scope>
</reference>
<sequence>MSTFIYEIPNRRRNMPYVEFMMGGQHHVLTYEGFAQAMGLDTTTKTMTERQCTRFFHYQEAHSAICRSEHREQQIRASNTNVVKFRRPWRILHTLLTRSVIPSL</sequence>
<dbReference type="Proteomes" id="UP001497516">
    <property type="component" value="Chromosome 4"/>
</dbReference>
<protein>
    <submittedName>
        <fullName evidence="1">Uncharacterized protein</fullName>
    </submittedName>
</protein>
<evidence type="ECO:0000313" key="1">
    <source>
        <dbReference type="EMBL" id="CAL1381819.1"/>
    </source>
</evidence>
<organism evidence="1 2">
    <name type="scientific">Linum trigynum</name>
    <dbReference type="NCBI Taxonomy" id="586398"/>
    <lineage>
        <taxon>Eukaryota</taxon>
        <taxon>Viridiplantae</taxon>
        <taxon>Streptophyta</taxon>
        <taxon>Embryophyta</taxon>
        <taxon>Tracheophyta</taxon>
        <taxon>Spermatophyta</taxon>
        <taxon>Magnoliopsida</taxon>
        <taxon>eudicotyledons</taxon>
        <taxon>Gunneridae</taxon>
        <taxon>Pentapetalae</taxon>
        <taxon>rosids</taxon>
        <taxon>fabids</taxon>
        <taxon>Malpighiales</taxon>
        <taxon>Linaceae</taxon>
        <taxon>Linum</taxon>
    </lineage>
</organism>
<evidence type="ECO:0000313" key="2">
    <source>
        <dbReference type="Proteomes" id="UP001497516"/>
    </source>
</evidence>
<keyword evidence="2" id="KW-1185">Reference proteome</keyword>